<evidence type="ECO:0000256" key="3">
    <source>
        <dbReference type="ARBA" id="ARBA00023136"/>
    </source>
</evidence>
<reference evidence="6 7" key="1">
    <citation type="submission" date="2021-02" db="EMBL/GenBank/DDBJ databases">
        <authorList>
            <person name="Park J.-S."/>
        </authorList>
    </citation>
    <scope>NUCLEOTIDE SEQUENCE [LARGE SCALE GENOMIC DNA]</scope>
    <source>
        <strain evidence="6 7">188UL20-2</strain>
    </source>
</reference>
<dbReference type="Proteomes" id="UP000809621">
    <property type="component" value="Unassembled WGS sequence"/>
</dbReference>
<gene>
    <name evidence="6" type="ORF">JQC93_03435</name>
</gene>
<feature type="transmembrane region" description="Helical" evidence="4">
    <location>
        <begin position="217"/>
        <end position="235"/>
    </location>
</feature>
<name>A0ABS2HEI1_9VIBR</name>
<keyword evidence="7" id="KW-1185">Reference proteome</keyword>
<feature type="transmembrane region" description="Helical" evidence="4">
    <location>
        <begin position="348"/>
        <end position="364"/>
    </location>
</feature>
<accession>A0ABS2HEI1</accession>
<dbReference type="Pfam" id="PF07690">
    <property type="entry name" value="MFS_1"/>
    <property type="match status" value="1"/>
</dbReference>
<keyword evidence="1 4" id="KW-0812">Transmembrane</keyword>
<evidence type="ECO:0000256" key="1">
    <source>
        <dbReference type="ARBA" id="ARBA00022692"/>
    </source>
</evidence>
<feature type="domain" description="Major facilitator superfamily (MFS) profile" evidence="5">
    <location>
        <begin position="7"/>
        <end position="396"/>
    </location>
</feature>
<dbReference type="InterPro" id="IPR052524">
    <property type="entry name" value="MFS_Cyanate_Porter"/>
</dbReference>
<dbReference type="InterPro" id="IPR020846">
    <property type="entry name" value="MFS_dom"/>
</dbReference>
<keyword evidence="3 4" id="KW-0472">Membrane</keyword>
<evidence type="ECO:0000313" key="6">
    <source>
        <dbReference type="EMBL" id="MBM7035449.1"/>
    </source>
</evidence>
<sequence length="397" mass="42189">MRRLTPVQWIALLSVLLIALNLRGPFTSLAPVLEQIMESLHLSASMAGIVTALPLAALAFFSPIAPKVALKIGLERALIFALMCIAIGVMVRSMGSVSPLLIGTVLLGAGIAFGNVLLPAVVKEEFPLQISVITSFYIFAMGIGSTLASSAMVPLSQLAPDQINGWQFALLFNLLFPVAALAFWLPKVFKNKTSASHTTEINTAPPEGMSSILRSPVAWQVTLALGINSFTFYSLAGWLPKILNDLGYSELEAGYTYGFLQFSTMVPGLLLMPILAKAKNHILLITICAGGVVVSLVGLIVAPQWAVFWVAMFGLTNCSTFIVAISFVGLRTKDSKQAALLSGMSQSLGYSLAATGPSLIGYLYTQTQGWTTPLLTIAGFGVVCTVFAALAARDKQV</sequence>
<organism evidence="6 7">
    <name type="scientific">Vibrio ulleungensis</name>
    <dbReference type="NCBI Taxonomy" id="2807619"/>
    <lineage>
        <taxon>Bacteria</taxon>
        <taxon>Pseudomonadati</taxon>
        <taxon>Pseudomonadota</taxon>
        <taxon>Gammaproteobacteria</taxon>
        <taxon>Vibrionales</taxon>
        <taxon>Vibrionaceae</taxon>
        <taxon>Vibrio</taxon>
    </lineage>
</organism>
<dbReference type="RefSeq" id="WP_205157048.1">
    <property type="nucleotide sequence ID" value="NZ_JAFEUM010000001.1"/>
</dbReference>
<comment type="caution">
    <text evidence="6">The sequence shown here is derived from an EMBL/GenBank/DDBJ whole genome shotgun (WGS) entry which is preliminary data.</text>
</comment>
<evidence type="ECO:0000256" key="2">
    <source>
        <dbReference type="ARBA" id="ARBA00022989"/>
    </source>
</evidence>
<dbReference type="InterPro" id="IPR036259">
    <property type="entry name" value="MFS_trans_sf"/>
</dbReference>
<feature type="transmembrane region" description="Helical" evidence="4">
    <location>
        <begin position="255"/>
        <end position="275"/>
    </location>
</feature>
<feature type="transmembrane region" description="Helical" evidence="4">
    <location>
        <begin position="307"/>
        <end position="328"/>
    </location>
</feature>
<feature type="transmembrane region" description="Helical" evidence="4">
    <location>
        <begin position="282"/>
        <end position="301"/>
    </location>
</feature>
<dbReference type="Gene3D" id="1.20.1250.20">
    <property type="entry name" value="MFS general substrate transporter like domains"/>
    <property type="match status" value="1"/>
</dbReference>
<dbReference type="SUPFAM" id="SSF103473">
    <property type="entry name" value="MFS general substrate transporter"/>
    <property type="match status" value="1"/>
</dbReference>
<dbReference type="InterPro" id="IPR011701">
    <property type="entry name" value="MFS"/>
</dbReference>
<feature type="transmembrane region" description="Helical" evidence="4">
    <location>
        <begin position="39"/>
        <end position="61"/>
    </location>
</feature>
<evidence type="ECO:0000313" key="7">
    <source>
        <dbReference type="Proteomes" id="UP000809621"/>
    </source>
</evidence>
<evidence type="ECO:0000259" key="5">
    <source>
        <dbReference type="PROSITE" id="PS50850"/>
    </source>
</evidence>
<dbReference type="PANTHER" id="PTHR23523">
    <property type="match status" value="1"/>
</dbReference>
<proteinExistence type="predicted"/>
<dbReference type="PANTHER" id="PTHR23523:SF2">
    <property type="entry name" value="2-NITROIMIDAZOLE TRANSPORTER"/>
    <property type="match status" value="1"/>
</dbReference>
<protein>
    <submittedName>
        <fullName evidence="6">MFS transporter</fullName>
    </submittedName>
</protein>
<dbReference type="EMBL" id="JAFEUM010000001">
    <property type="protein sequence ID" value="MBM7035449.1"/>
    <property type="molecule type" value="Genomic_DNA"/>
</dbReference>
<feature type="transmembrane region" description="Helical" evidence="4">
    <location>
        <begin position="130"/>
        <end position="153"/>
    </location>
</feature>
<evidence type="ECO:0000256" key="4">
    <source>
        <dbReference type="SAM" id="Phobius"/>
    </source>
</evidence>
<feature type="transmembrane region" description="Helical" evidence="4">
    <location>
        <begin position="97"/>
        <end position="118"/>
    </location>
</feature>
<feature type="transmembrane region" description="Helical" evidence="4">
    <location>
        <begin position="165"/>
        <end position="185"/>
    </location>
</feature>
<dbReference type="PROSITE" id="PS50850">
    <property type="entry name" value="MFS"/>
    <property type="match status" value="1"/>
</dbReference>
<feature type="transmembrane region" description="Helical" evidence="4">
    <location>
        <begin position="73"/>
        <end position="91"/>
    </location>
</feature>
<feature type="transmembrane region" description="Helical" evidence="4">
    <location>
        <begin position="370"/>
        <end position="392"/>
    </location>
</feature>
<keyword evidence="2 4" id="KW-1133">Transmembrane helix</keyword>